<dbReference type="EMBL" id="BQNB010017050">
    <property type="protein sequence ID" value="GJT58801.1"/>
    <property type="molecule type" value="Genomic_DNA"/>
</dbReference>
<reference evidence="3" key="2">
    <citation type="submission" date="2022-01" db="EMBL/GenBank/DDBJ databases">
        <authorList>
            <person name="Yamashiro T."/>
            <person name="Shiraishi A."/>
            <person name="Satake H."/>
            <person name="Nakayama K."/>
        </authorList>
    </citation>
    <scope>NUCLEOTIDE SEQUENCE</scope>
</reference>
<evidence type="ECO:0000256" key="1">
    <source>
        <dbReference type="SAM" id="MobiDB-lite"/>
    </source>
</evidence>
<evidence type="ECO:0000313" key="3">
    <source>
        <dbReference type="EMBL" id="GJT58801.1"/>
    </source>
</evidence>
<sequence length="381" mass="40307">MAPPCCKYYNIPVHRYGVDGILHLFIKGRTLAYLQFSDGVTAYAPTSESVVESSSCHQTILFTSAIKRILIRVRIKPSKRPTPPSEPLKVERLTQLNELFIASLLYDRSPSRTYVPVRGLLALAIIGAAMLLLNPRLLITGHQVGRGALYDLGGVGNEVENDVEMRWIIGFVKWGSGCDSTFSGGGDDEGSVAANSVMPALADGDRGVGGVEADIISLQMPLYSLLRGTGFFVEYKHKGSAVKEYWSAGSSSGPSLSFWIGVRNVSLVDEVMIRVIVEMVVVMEDNRIIGGEMGDGGVGVTSSSLKESVSSDGEVGSGMAGVEVARAGSSSSSSSSSSEIILQVSLLRVVLNLLESSSAGGSYSRECGAASAALESDPGIK</sequence>
<evidence type="ECO:0000256" key="2">
    <source>
        <dbReference type="SAM" id="Phobius"/>
    </source>
</evidence>
<proteinExistence type="predicted"/>
<keyword evidence="4" id="KW-1185">Reference proteome</keyword>
<dbReference type="Proteomes" id="UP001151760">
    <property type="component" value="Unassembled WGS sequence"/>
</dbReference>
<name>A0ABQ5F5Z5_9ASTR</name>
<keyword evidence="2" id="KW-0812">Transmembrane</keyword>
<accession>A0ABQ5F5Z5</accession>
<feature type="transmembrane region" description="Helical" evidence="2">
    <location>
        <begin position="115"/>
        <end position="133"/>
    </location>
</feature>
<keyword evidence="2" id="KW-0472">Membrane</keyword>
<reference evidence="3" key="1">
    <citation type="journal article" date="2022" name="Int. J. Mol. Sci.">
        <title>Draft Genome of Tanacetum Coccineum: Genomic Comparison of Closely Related Tanacetum-Family Plants.</title>
        <authorList>
            <person name="Yamashiro T."/>
            <person name="Shiraishi A."/>
            <person name="Nakayama K."/>
            <person name="Satake H."/>
        </authorList>
    </citation>
    <scope>NUCLEOTIDE SEQUENCE</scope>
</reference>
<comment type="caution">
    <text evidence="3">The sequence shown here is derived from an EMBL/GenBank/DDBJ whole genome shotgun (WGS) entry which is preliminary data.</text>
</comment>
<keyword evidence="2" id="KW-1133">Transmembrane helix</keyword>
<feature type="region of interest" description="Disordered" evidence="1">
    <location>
        <begin position="359"/>
        <end position="381"/>
    </location>
</feature>
<gene>
    <name evidence="3" type="ORF">Tco_1002334</name>
</gene>
<protein>
    <submittedName>
        <fullName evidence="3">Uncharacterized protein</fullName>
    </submittedName>
</protein>
<organism evidence="3 4">
    <name type="scientific">Tanacetum coccineum</name>
    <dbReference type="NCBI Taxonomy" id="301880"/>
    <lineage>
        <taxon>Eukaryota</taxon>
        <taxon>Viridiplantae</taxon>
        <taxon>Streptophyta</taxon>
        <taxon>Embryophyta</taxon>
        <taxon>Tracheophyta</taxon>
        <taxon>Spermatophyta</taxon>
        <taxon>Magnoliopsida</taxon>
        <taxon>eudicotyledons</taxon>
        <taxon>Gunneridae</taxon>
        <taxon>Pentapetalae</taxon>
        <taxon>asterids</taxon>
        <taxon>campanulids</taxon>
        <taxon>Asterales</taxon>
        <taxon>Asteraceae</taxon>
        <taxon>Asteroideae</taxon>
        <taxon>Anthemideae</taxon>
        <taxon>Anthemidinae</taxon>
        <taxon>Tanacetum</taxon>
    </lineage>
</organism>
<evidence type="ECO:0000313" key="4">
    <source>
        <dbReference type="Proteomes" id="UP001151760"/>
    </source>
</evidence>